<dbReference type="RefSeq" id="WP_163045672.1">
    <property type="nucleotide sequence ID" value="NZ_JAAAMJ010000020.1"/>
</dbReference>
<feature type="domain" description="Outer membrane protein beta-barrel" evidence="7">
    <location>
        <begin position="189"/>
        <end position="359"/>
    </location>
</feature>
<sequence length="360" mass="37087">MRRFALLLASTTFVAPALAADAIVYEEPPAPMAPVAVVAPASGWTGLYVGGHAGYAYTDGSSVQNFFITIPGTPGAPGRAAIPPMGEIAVGTPVAYSYGCGVDAATPACTLSVNGQVVADGLSRDELRDAVVALGAPADVDVGGTEGAGTATTVTVIPATPGRPAIAAVPAVPPRTVRAEDLGYSRFAEEDDGFVGGVHVGYDQEFGSVGSSTLVLGVVGDISYVDIERSFGFTNGVDTVSAQQELDYLATLRLRAGLAFGSILAYATGGLAVGEVDTTINMFGDAASESDTRLGYSVGGGLDFLVTENLSLGVEYLYTDLGSDDFSRSTLLTDGRQLDFSSDKDFDFHTVWAKASFRFN</sequence>
<evidence type="ECO:0000256" key="1">
    <source>
        <dbReference type="ARBA" id="ARBA00004442"/>
    </source>
</evidence>
<dbReference type="EMBL" id="JAAAMJ010000020">
    <property type="protein sequence ID" value="NDV88823.1"/>
    <property type="molecule type" value="Genomic_DNA"/>
</dbReference>
<keyword evidence="3" id="KW-0472">Membrane</keyword>
<name>A0A6L9MLU9_9HYPH</name>
<comment type="similarity">
    <text evidence="5">Belongs to the Omp25/RopB family.</text>
</comment>
<organism evidence="8 9">
    <name type="scientific">Aurantimonas aggregata</name>
    <dbReference type="NCBI Taxonomy" id="2047720"/>
    <lineage>
        <taxon>Bacteria</taxon>
        <taxon>Pseudomonadati</taxon>
        <taxon>Pseudomonadota</taxon>
        <taxon>Alphaproteobacteria</taxon>
        <taxon>Hyphomicrobiales</taxon>
        <taxon>Aurantimonadaceae</taxon>
        <taxon>Aurantimonas</taxon>
    </lineage>
</organism>
<evidence type="ECO:0000313" key="9">
    <source>
        <dbReference type="Proteomes" id="UP000476332"/>
    </source>
</evidence>
<keyword evidence="2 6" id="KW-0732">Signal</keyword>
<evidence type="ECO:0000256" key="2">
    <source>
        <dbReference type="ARBA" id="ARBA00022729"/>
    </source>
</evidence>
<dbReference type="Pfam" id="PF13505">
    <property type="entry name" value="OMP_b-brl"/>
    <property type="match status" value="1"/>
</dbReference>
<dbReference type="Proteomes" id="UP000476332">
    <property type="component" value="Unassembled WGS sequence"/>
</dbReference>
<feature type="chain" id="PRO_5026770949" evidence="6">
    <location>
        <begin position="20"/>
        <end position="360"/>
    </location>
</feature>
<reference evidence="8 9" key="1">
    <citation type="submission" date="2020-01" db="EMBL/GenBank/DDBJ databases">
        <title>Genomes of bacteria type strains.</title>
        <authorList>
            <person name="Chen J."/>
            <person name="Zhu S."/>
            <person name="Chen J."/>
        </authorList>
    </citation>
    <scope>NUCLEOTIDE SEQUENCE [LARGE SCALE GENOMIC DNA]</scope>
    <source>
        <strain evidence="8 9">KCTC 52919</strain>
    </source>
</reference>
<evidence type="ECO:0000313" key="8">
    <source>
        <dbReference type="EMBL" id="NDV88823.1"/>
    </source>
</evidence>
<dbReference type="PANTHER" id="PTHR34001:SF3">
    <property type="entry name" value="BLL7405 PROTEIN"/>
    <property type="match status" value="1"/>
</dbReference>
<dbReference type="InterPro" id="IPR051692">
    <property type="entry name" value="OMP-like"/>
</dbReference>
<dbReference type="AlphaFoldDB" id="A0A6L9MLU9"/>
<accession>A0A6L9MLU9</accession>
<keyword evidence="4" id="KW-0998">Cell outer membrane</keyword>
<dbReference type="GO" id="GO:0009279">
    <property type="term" value="C:cell outer membrane"/>
    <property type="evidence" value="ECO:0007669"/>
    <property type="project" value="UniProtKB-SubCell"/>
</dbReference>
<comment type="caution">
    <text evidence="8">The sequence shown here is derived from an EMBL/GenBank/DDBJ whole genome shotgun (WGS) entry which is preliminary data.</text>
</comment>
<protein>
    <submittedName>
        <fullName evidence="8">Outer membrane beta-barrel protein</fullName>
    </submittedName>
</protein>
<dbReference type="InterPro" id="IPR011250">
    <property type="entry name" value="OMP/PagP_B-barrel"/>
</dbReference>
<evidence type="ECO:0000256" key="3">
    <source>
        <dbReference type="ARBA" id="ARBA00023136"/>
    </source>
</evidence>
<proteinExistence type="inferred from homology"/>
<evidence type="ECO:0000256" key="5">
    <source>
        <dbReference type="ARBA" id="ARBA00038306"/>
    </source>
</evidence>
<dbReference type="PANTHER" id="PTHR34001">
    <property type="entry name" value="BLL7405 PROTEIN"/>
    <property type="match status" value="1"/>
</dbReference>
<dbReference type="SUPFAM" id="SSF56925">
    <property type="entry name" value="OMPA-like"/>
    <property type="match status" value="1"/>
</dbReference>
<keyword evidence="9" id="KW-1185">Reference proteome</keyword>
<dbReference type="InterPro" id="IPR027385">
    <property type="entry name" value="Beta-barrel_OMP"/>
</dbReference>
<gene>
    <name evidence="8" type="ORF">GTW51_19190</name>
</gene>
<evidence type="ECO:0000259" key="7">
    <source>
        <dbReference type="Pfam" id="PF13505"/>
    </source>
</evidence>
<evidence type="ECO:0000256" key="4">
    <source>
        <dbReference type="ARBA" id="ARBA00023237"/>
    </source>
</evidence>
<evidence type="ECO:0000256" key="6">
    <source>
        <dbReference type="SAM" id="SignalP"/>
    </source>
</evidence>
<comment type="subcellular location">
    <subcellularLocation>
        <location evidence="1">Cell outer membrane</location>
    </subcellularLocation>
</comment>
<dbReference type="Gene3D" id="2.40.160.20">
    <property type="match status" value="1"/>
</dbReference>
<feature type="signal peptide" evidence="6">
    <location>
        <begin position="1"/>
        <end position="19"/>
    </location>
</feature>